<sequence>MTKTRPSRKGNALCPLCSKSMGRGVIGKHLRDAHGGPGGNENVTVQGLCPWPDCGLKPEGKNATKTHLFLHTDDRAKPCPHSKKATNGDWIRCRNKLFNHGQMMFHKRSVHGWDMHKNDSIDPWMDPIAPFDCTTAKGGNLEHPEVVDSKPAESSSRTTEQSDTEVPITSGPVPDLLSTLEGLIPIKTEDIDDSELLK</sequence>
<feature type="region of interest" description="Disordered" evidence="1">
    <location>
        <begin position="135"/>
        <end position="175"/>
    </location>
</feature>
<keyword evidence="3" id="KW-1185">Reference proteome</keyword>
<protein>
    <recommendedName>
        <fullName evidence="4">C2H2-type domain-containing protein</fullName>
    </recommendedName>
</protein>
<feature type="compositionally biased region" description="Basic and acidic residues" evidence="1">
    <location>
        <begin position="140"/>
        <end position="151"/>
    </location>
</feature>
<dbReference type="Proteomes" id="UP001385951">
    <property type="component" value="Unassembled WGS sequence"/>
</dbReference>
<evidence type="ECO:0008006" key="4">
    <source>
        <dbReference type="Google" id="ProtNLM"/>
    </source>
</evidence>
<comment type="caution">
    <text evidence="2">The sequence shown here is derived from an EMBL/GenBank/DDBJ whole genome shotgun (WGS) entry which is preliminary data.</text>
</comment>
<evidence type="ECO:0000313" key="3">
    <source>
        <dbReference type="Proteomes" id="UP001385951"/>
    </source>
</evidence>
<dbReference type="EMBL" id="JASBNA010000029">
    <property type="protein sequence ID" value="KAK7683718.1"/>
    <property type="molecule type" value="Genomic_DNA"/>
</dbReference>
<name>A0AAW0G1C3_9APHY</name>
<organism evidence="2 3">
    <name type="scientific">Cerrena zonata</name>
    <dbReference type="NCBI Taxonomy" id="2478898"/>
    <lineage>
        <taxon>Eukaryota</taxon>
        <taxon>Fungi</taxon>
        <taxon>Dikarya</taxon>
        <taxon>Basidiomycota</taxon>
        <taxon>Agaricomycotina</taxon>
        <taxon>Agaricomycetes</taxon>
        <taxon>Polyporales</taxon>
        <taxon>Cerrenaceae</taxon>
        <taxon>Cerrena</taxon>
    </lineage>
</organism>
<evidence type="ECO:0000256" key="1">
    <source>
        <dbReference type="SAM" id="MobiDB-lite"/>
    </source>
</evidence>
<proteinExistence type="predicted"/>
<gene>
    <name evidence="2" type="ORF">QCA50_013094</name>
</gene>
<dbReference type="AlphaFoldDB" id="A0AAW0G1C3"/>
<evidence type="ECO:0000313" key="2">
    <source>
        <dbReference type="EMBL" id="KAK7683718.1"/>
    </source>
</evidence>
<feature type="compositionally biased region" description="Polar residues" evidence="1">
    <location>
        <begin position="152"/>
        <end position="161"/>
    </location>
</feature>
<reference evidence="2 3" key="1">
    <citation type="submission" date="2022-09" db="EMBL/GenBank/DDBJ databases">
        <authorList>
            <person name="Palmer J.M."/>
        </authorList>
    </citation>
    <scope>NUCLEOTIDE SEQUENCE [LARGE SCALE GENOMIC DNA]</scope>
    <source>
        <strain evidence="2 3">DSM 7382</strain>
    </source>
</reference>
<accession>A0AAW0G1C3</accession>